<dbReference type="RefSeq" id="WP_181338757.1">
    <property type="nucleotide sequence ID" value="NZ_JAAKDE010000003.1"/>
</dbReference>
<dbReference type="Pfam" id="PF02348">
    <property type="entry name" value="CTP_transf_3"/>
    <property type="match status" value="1"/>
</dbReference>
<evidence type="ECO:0000313" key="1">
    <source>
        <dbReference type="EMBL" id="MBA2132303.1"/>
    </source>
</evidence>
<comment type="caution">
    <text evidence="1">The sequence shown here is derived from an EMBL/GenBank/DDBJ whole genome shotgun (WGS) entry which is preliminary data.</text>
</comment>
<accession>A0A8J6LLN3</accession>
<dbReference type="AlphaFoldDB" id="A0A8J6LLN3"/>
<sequence length="246" mass="29023">MKKVIIVQARMGSTRLPGKVLREVLGKPLLEYQLERLARVRSSDMVVVATTDKEQDKPIVDLCRRLGVLFFRGPEEDVLARYYLAAREFGAEIVARITADCPIIDPAVVDQVFRFYLDHAGEYDYVSNARRRTYPRGMDTEVFSFHALEEAYREARREAEREHVTIFIYEHPERYRLGGVEYHQDYSRYRWTVDTEEDFQLIEKIITALYPKNPEFTLEDCLQLLAKYPEWEEINAHIKQKPVQNR</sequence>
<dbReference type="PANTHER" id="PTHR42866">
    <property type="entry name" value="3-DEOXY-MANNO-OCTULOSONATE CYTIDYLYLTRANSFERASE"/>
    <property type="match status" value="1"/>
</dbReference>
<protein>
    <submittedName>
        <fullName evidence="1">Glycosyltransferase family protein</fullName>
    </submittedName>
</protein>
<dbReference type="PANTHER" id="PTHR42866:SF1">
    <property type="entry name" value="SPORE COAT POLYSACCHARIDE BIOSYNTHESIS PROTEIN SPSF"/>
    <property type="match status" value="1"/>
</dbReference>
<reference evidence="1" key="1">
    <citation type="submission" date="2020-06" db="EMBL/GenBank/DDBJ databases">
        <title>Novel chitinolytic bacterium.</title>
        <authorList>
            <person name="Ungkulpasvich U."/>
            <person name="Kosugi A."/>
            <person name="Uke A."/>
        </authorList>
    </citation>
    <scope>NUCLEOTIDE SEQUENCE</scope>
    <source>
        <strain evidence="1">UUS1-1</strain>
    </source>
</reference>
<dbReference type="Gene3D" id="3.90.550.10">
    <property type="entry name" value="Spore Coat Polysaccharide Biosynthesis Protein SpsA, Chain A"/>
    <property type="match status" value="1"/>
</dbReference>
<dbReference type="Proteomes" id="UP000657177">
    <property type="component" value="Unassembled WGS sequence"/>
</dbReference>
<proteinExistence type="predicted"/>
<dbReference type="EMBL" id="JAAKDE010000003">
    <property type="protein sequence ID" value="MBA2132303.1"/>
    <property type="molecule type" value="Genomic_DNA"/>
</dbReference>
<gene>
    <name evidence="1" type="ORF">G5B42_01900</name>
</gene>
<dbReference type="InterPro" id="IPR003329">
    <property type="entry name" value="Cytidylyl_trans"/>
</dbReference>
<dbReference type="SUPFAM" id="SSF53448">
    <property type="entry name" value="Nucleotide-diphospho-sugar transferases"/>
    <property type="match status" value="1"/>
</dbReference>
<keyword evidence="2" id="KW-1185">Reference proteome</keyword>
<dbReference type="CDD" id="cd02518">
    <property type="entry name" value="GT2_SpsF"/>
    <property type="match status" value="1"/>
</dbReference>
<organism evidence="1 2">
    <name type="scientific">Capillibacterium thermochitinicola</name>
    <dbReference type="NCBI Taxonomy" id="2699427"/>
    <lineage>
        <taxon>Bacteria</taxon>
        <taxon>Bacillati</taxon>
        <taxon>Bacillota</taxon>
        <taxon>Capillibacterium</taxon>
    </lineage>
</organism>
<evidence type="ECO:0000313" key="2">
    <source>
        <dbReference type="Proteomes" id="UP000657177"/>
    </source>
</evidence>
<dbReference type="InterPro" id="IPR029044">
    <property type="entry name" value="Nucleotide-diphossugar_trans"/>
</dbReference>
<name>A0A8J6LLN3_9FIRM</name>
<dbReference type="GO" id="GO:0005829">
    <property type="term" value="C:cytosol"/>
    <property type="evidence" value="ECO:0007669"/>
    <property type="project" value="TreeGrafter"/>
</dbReference>